<dbReference type="EMBL" id="MNVC01000037">
    <property type="protein sequence ID" value="OIO18616.1"/>
    <property type="molecule type" value="Genomic_DNA"/>
</dbReference>
<name>A0A1J4U3X8_9BACT</name>
<accession>A0A1J4U3X8</accession>
<evidence type="ECO:0000313" key="2">
    <source>
        <dbReference type="EMBL" id="OIO18616.1"/>
    </source>
</evidence>
<protein>
    <submittedName>
        <fullName evidence="2">Uncharacterized protein</fullName>
    </submittedName>
</protein>
<evidence type="ECO:0000313" key="3">
    <source>
        <dbReference type="Proteomes" id="UP000181941"/>
    </source>
</evidence>
<evidence type="ECO:0000256" key="1">
    <source>
        <dbReference type="SAM" id="Phobius"/>
    </source>
</evidence>
<dbReference type="Proteomes" id="UP000181941">
    <property type="component" value="Unassembled WGS sequence"/>
</dbReference>
<organism evidence="2 3">
    <name type="scientific">Candidatus Magasanikbacteria bacterium CG1_02_32_51</name>
    <dbReference type="NCBI Taxonomy" id="1805238"/>
    <lineage>
        <taxon>Bacteria</taxon>
        <taxon>Candidatus Magasanikiibacteriota</taxon>
    </lineage>
</organism>
<sequence>MKYVWGILIIALGAVMVIKTDWFVENFGHSEWAEEHFGGGGTRLMYKVLGIAIIFLSLMGMTGMLGEVIVKVFGRLFGI</sequence>
<keyword evidence="1" id="KW-0812">Transmembrane</keyword>
<reference evidence="2 3" key="1">
    <citation type="journal article" date="2016" name="Environ. Microbiol.">
        <title>Genomic resolution of a cold subsurface aquifer community provides metabolic insights for novel microbes adapted to high CO concentrations.</title>
        <authorList>
            <person name="Probst A.J."/>
            <person name="Castelle C.J."/>
            <person name="Singh A."/>
            <person name="Brown C.T."/>
            <person name="Anantharaman K."/>
            <person name="Sharon I."/>
            <person name="Hug L.A."/>
            <person name="Burstein D."/>
            <person name="Emerson J.B."/>
            <person name="Thomas B.C."/>
            <person name="Banfield J.F."/>
        </authorList>
    </citation>
    <scope>NUCLEOTIDE SEQUENCE [LARGE SCALE GENOMIC DNA]</scope>
    <source>
        <strain evidence="2">CG1_02_32_51</strain>
    </source>
</reference>
<feature type="transmembrane region" description="Helical" evidence="1">
    <location>
        <begin position="44"/>
        <end position="70"/>
    </location>
</feature>
<proteinExistence type="predicted"/>
<comment type="caution">
    <text evidence="2">The sequence shown here is derived from an EMBL/GenBank/DDBJ whole genome shotgun (WGS) entry which is preliminary data.</text>
</comment>
<gene>
    <name evidence="2" type="ORF">AUJ23_03315</name>
</gene>
<dbReference type="AlphaFoldDB" id="A0A1J4U3X8"/>
<keyword evidence="1" id="KW-1133">Transmembrane helix</keyword>
<keyword evidence="1" id="KW-0472">Membrane</keyword>